<evidence type="ECO:0000313" key="8">
    <source>
        <dbReference type="Proteomes" id="UP000076765"/>
    </source>
</evidence>
<dbReference type="Proteomes" id="UP000076765">
    <property type="component" value="Chromosome"/>
</dbReference>
<dbReference type="SUPFAM" id="SSF46785">
    <property type="entry name" value="Winged helix' DNA-binding domain"/>
    <property type="match status" value="1"/>
</dbReference>
<evidence type="ECO:0000313" key="6">
    <source>
        <dbReference type="EMBL" id="ANB90801.1"/>
    </source>
</evidence>
<evidence type="ECO:0000256" key="1">
    <source>
        <dbReference type="ARBA" id="ARBA00009437"/>
    </source>
</evidence>
<dbReference type="GO" id="GO:0043565">
    <property type="term" value="F:sequence-specific DNA binding"/>
    <property type="evidence" value="ECO:0007669"/>
    <property type="project" value="TreeGrafter"/>
</dbReference>
<keyword evidence="3" id="KW-0238">DNA-binding</keyword>
<dbReference type="Gene3D" id="1.10.10.10">
    <property type="entry name" value="Winged helix-like DNA-binding domain superfamily/Winged helix DNA-binding domain"/>
    <property type="match status" value="1"/>
</dbReference>
<evidence type="ECO:0000259" key="5">
    <source>
        <dbReference type="PROSITE" id="PS50931"/>
    </source>
</evidence>
<keyword evidence="8" id="KW-1185">Reference proteome</keyword>
<dbReference type="KEGG" id="moi:MOVS_00945"/>
<dbReference type="InterPro" id="IPR036388">
    <property type="entry name" value="WH-like_DNA-bd_sf"/>
</dbReference>
<dbReference type="EMBL" id="CP011158">
    <property type="protein sequence ID" value="ANB90801.1"/>
    <property type="molecule type" value="Genomic_DNA"/>
</dbReference>
<dbReference type="STRING" id="29433.MOVS_00945"/>
<keyword evidence="2" id="KW-0805">Transcription regulation</keyword>
<dbReference type="FunFam" id="1.10.10.10:FF:000038">
    <property type="entry name" value="Glycine cleavage system transcriptional activator"/>
    <property type="match status" value="1"/>
</dbReference>
<proteinExistence type="inferred from homology"/>
<feature type="domain" description="HTH lysR-type" evidence="5">
    <location>
        <begin position="10"/>
        <end position="67"/>
    </location>
</feature>
<keyword evidence="4" id="KW-0804">Transcription</keyword>
<dbReference type="SUPFAM" id="SSF53850">
    <property type="entry name" value="Periplasmic binding protein-like II"/>
    <property type="match status" value="1"/>
</dbReference>
<name>A0A378PIJ2_9GAMM</name>
<evidence type="ECO:0000256" key="3">
    <source>
        <dbReference type="ARBA" id="ARBA00023125"/>
    </source>
</evidence>
<dbReference type="GO" id="GO:0003700">
    <property type="term" value="F:DNA-binding transcription factor activity"/>
    <property type="evidence" value="ECO:0007669"/>
    <property type="project" value="InterPro"/>
</dbReference>
<accession>A0A378PIJ2</accession>
<dbReference type="Pfam" id="PF00126">
    <property type="entry name" value="HTH_1"/>
    <property type="match status" value="1"/>
</dbReference>
<comment type="similarity">
    <text evidence="1">Belongs to the LysR transcriptional regulatory family.</text>
</comment>
<organism evidence="7 9">
    <name type="scientific">Moraxella ovis</name>
    <dbReference type="NCBI Taxonomy" id="29433"/>
    <lineage>
        <taxon>Bacteria</taxon>
        <taxon>Pseudomonadati</taxon>
        <taxon>Pseudomonadota</taxon>
        <taxon>Gammaproteobacteria</taxon>
        <taxon>Moraxellales</taxon>
        <taxon>Moraxellaceae</taxon>
        <taxon>Moraxella</taxon>
    </lineage>
</organism>
<dbReference type="InterPro" id="IPR058163">
    <property type="entry name" value="LysR-type_TF_proteobact-type"/>
</dbReference>
<sequence>MNALTFRKYPSTTALQCFESAARHLSFTKAGKELHMTQSAVSKQVAQLEELLGVQLFYRANQGIMLSPSGQSYYKDTLKILEQIHNATINMMVKQQEGEILKIACHPTFCSKWLVPALKNFEIQHPNIHLSIKEQSEPILDNNEIDIAFAFGDGMWIDMDSVKLFDERLVAVCRPNYLPHDIQAHKLVNYPLLQISSRPDAWHDYLAHQGYQNEQALMGARFDTFYACITGAMIGCGIALVPKRFVVGELSDGSLVKAMPFEMISQNAYYMAYQNRLAHTPKVEAMINWITCYLANQEKNS</sequence>
<protein>
    <submittedName>
        <fullName evidence="7">Gcv operon activator</fullName>
    </submittedName>
</protein>
<dbReference type="PANTHER" id="PTHR30537:SF26">
    <property type="entry name" value="GLYCINE CLEAVAGE SYSTEM TRANSCRIPTIONAL ACTIVATOR"/>
    <property type="match status" value="1"/>
</dbReference>
<evidence type="ECO:0000256" key="4">
    <source>
        <dbReference type="ARBA" id="ARBA00023163"/>
    </source>
</evidence>
<dbReference type="InterPro" id="IPR000847">
    <property type="entry name" value="LysR_HTH_N"/>
</dbReference>
<dbReference type="Proteomes" id="UP000255102">
    <property type="component" value="Unassembled WGS sequence"/>
</dbReference>
<gene>
    <name evidence="7" type="primary">gcvA_1</name>
    <name evidence="6" type="ORF">MOVS_00945</name>
    <name evidence="7" type="ORF">NCTC11227_00196</name>
</gene>
<dbReference type="PROSITE" id="PS50931">
    <property type="entry name" value="HTH_LYSR"/>
    <property type="match status" value="1"/>
</dbReference>
<dbReference type="Gene3D" id="3.40.190.10">
    <property type="entry name" value="Periplasmic binding protein-like II"/>
    <property type="match status" value="2"/>
</dbReference>
<dbReference type="PRINTS" id="PR00039">
    <property type="entry name" value="HTHLYSR"/>
</dbReference>
<evidence type="ECO:0000256" key="2">
    <source>
        <dbReference type="ARBA" id="ARBA00023015"/>
    </source>
</evidence>
<dbReference type="RefSeq" id="WP_063513380.1">
    <property type="nucleotide sequence ID" value="NZ_CP011158.1"/>
</dbReference>
<reference evidence="7 9" key="2">
    <citation type="submission" date="2018-06" db="EMBL/GenBank/DDBJ databases">
        <authorList>
            <consortium name="Pathogen Informatics"/>
            <person name="Doyle S."/>
        </authorList>
    </citation>
    <scope>NUCLEOTIDE SEQUENCE [LARGE SCALE GENOMIC DNA]</scope>
    <source>
        <strain evidence="7 9">NCTC11227</strain>
    </source>
</reference>
<reference evidence="6 8" key="1">
    <citation type="submission" date="2015-04" db="EMBL/GenBank/DDBJ databases">
        <authorList>
            <person name="Calcutt M.J."/>
            <person name="Foecking M.F."/>
        </authorList>
    </citation>
    <scope>NUCLEOTIDE SEQUENCE [LARGE SCALE GENOMIC DNA]</scope>
    <source>
        <strain evidence="6 8">199/55</strain>
    </source>
</reference>
<dbReference type="AlphaFoldDB" id="A0A378PIJ2"/>
<dbReference type="GO" id="GO:0006351">
    <property type="term" value="P:DNA-templated transcription"/>
    <property type="evidence" value="ECO:0007669"/>
    <property type="project" value="TreeGrafter"/>
</dbReference>
<dbReference type="EMBL" id="UGPW01000001">
    <property type="protein sequence ID" value="STY86226.1"/>
    <property type="molecule type" value="Genomic_DNA"/>
</dbReference>
<dbReference type="PANTHER" id="PTHR30537">
    <property type="entry name" value="HTH-TYPE TRANSCRIPTIONAL REGULATOR"/>
    <property type="match status" value="1"/>
</dbReference>
<dbReference type="InterPro" id="IPR036390">
    <property type="entry name" value="WH_DNA-bd_sf"/>
</dbReference>
<dbReference type="InterPro" id="IPR005119">
    <property type="entry name" value="LysR_subst-bd"/>
</dbReference>
<dbReference type="Pfam" id="PF03466">
    <property type="entry name" value="LysR_substrate"/>
    <property type="match status" value="1"/>
</dbReference>
<evidence type="ECO:0000313" key="9">
    <source>
        <dbReference type="Proteomes" id="UP000255102"/>
    </source>
</evidence>
<evidence type="ECO:0000313" key="7">
    <source>
        <dbReference type="EMBL" id="STY86226.1"/>
    </source>
</evidence>